<name>A0A542EK06_9MICO</name>
<comment type="caution">
    <text evidence="9">The sequence shown here is derived from an EMBL/GenBank/DDBJ whole genome shotgun (WGS) entry which is preliminary data.</text>
</comment>
<dbReference type="AlphaFoldDB" id="A0A542EK06"/>
<dbReference type="SUPFAM" id="SSF51445">
    <property type="entry name" value="(Trans)glycosidases"/>
    <property type="match status" value="1"/>
</dbReference>
<evidence type="ECO:0000313" key="10">
    <source>
        <dbReference type="Proteomes" id="UP000320806"/>
    </source>
</evidence>
<feature type="chain" id="PRO_5039664181" description="beta-N-acetylhexosaminidase" evidence="7">
    <location>
        <begin position="20"/>
        <end position="415"/>
    </location>
</feature>
<evidence type="ECO:0000256" key="4">
    <source>
        <dbReference type="ARBA" id="ARBA00022801"/>
    </source>
</evidence>
<evidence type="ECO:0000256" key="5">
    <source>
        <dbReference type="ARBA" id="ARBA00023295"/>
    </source>
</evidence>
<protein>
    <recommendedName>
        <fullName evidence="3">beta-N-acetylhexosaminidase</fullName>
        <ecNumber evidence="3">3.2.1.52</ecNumber>
    </recommendedName>
</protein>
<dbReference type="RefSeq" id="WP_141929169.1">
    <property type="nucleotide sequence ID" value="NZ_BAABCI010000001.1"/>
</dbReference>
<dbReference type="Gene3D" id="3.20.20.300">
    <property type="entry name" value="Glycoside hydrolase, family 3, N-terminal domain"/>
    <property type="match status" value="1"/>
</dbReference>
<dbReference type="InterPro" id="IPR017853">
    <property type="entry name" value="GH"/>
</dbReference>
<feature type="compositionally biased region" description="Low complexity" evidence="6">
    <location>
        <begin position="27"/>
        <end position="62"/>
    </location>
</feature>
<dbReference type="PROSITE" id="PS51257">
    <property type="entry name" value="PROKAR_LIPOPROTEIN"/>
    <property type="match status" value="1"/>
</dbReference>
<dbReference type="GO" id="GO:0004563">
    <property type="term" value="F:beta-N-acetylhexosaminidase activity"/>
    <property type="evidence" value="ECO:0007669"/>
    <property type="project" value="UniProtKB-EC"/>
</dbReference>
<dbReference type="PANTHER" id="PTHR30480">
    <property type="entry name" value="BETA-HEXOSAMINIDASE-RELATED"/>
    <property type="match status" value="1"/>
</dbReference>
<gene>
    <name evidence="9" type="ORF">FB459_3240</name>
</gene>
<evidence type="ECO:0000313" key="9">
    <source>
        <dbReference type="EMBL" id="TQJ15682.1"/>
    </source>
</evidence>
<dbReference type="PANTHER" id="PTHR30480:SF13">
    <property type="entry name" value="BETA-HEXOSAMINIDASE"/>
    <property type="match status" value="1"/>
</dbReference>
<dbReference type="Proteomes" id="UP000320806">
    <property type="component" value="Unassembled WGS sequence"/>
</dbReference>
<keyword evidence="7" id="KW-0732">Signal</keyword>
<proteinExistence type="inferred from homology"/>
<dbReference type="InterPro" id="IPR001764">
    <property type="entry name" value="Glyco_hydro_3_N"/>
</dbReference>
<reference evidence="9 10" key="1">
    <citation type="submission" date="2019-06" db="EMBL/GenBank/DDBJ databases">
        <title>Sequencing the genomes of 1000 actinobacteria strains.</title>
        <authorList>
            <person name="Klenk H.-P."/>
        </authorList>
    </citation>
    <scope>NUCLEOTIDE SEQUENCE [LARGE SCALE GENOMIC DNA]</scope>
    <source>
        <strain evidence="9 10">DSM 19828</strain>
    </source>
</reference>
<dbReference type="InterPro" id="IPR019800">
    <property type="entry name" value="Glyco_hydro_3_AS"/>
</dbReference>
<dbReference type="InterPro" id="IPR036962">
    <property type="entry name" value="Glyco_hydro_3_N_sf"/>
</dbReference>
<feature type="domain" description="Glycoside hydrolase family 3 N-terminal" evidence="8">
    <location>
        <begin position="79"/>
        <end position="400"/>
    </location>
</feature>
<feature type="region of interest" description="Disordered" evidence="6">
    <location>
        <begin position="205"/>
        <end position="224"/>
    </location>
</feature>
<dbReference type="GO" id="GO:0009254">
    <property type="term" value="P:peptidoglycan turnover"/>
    <property type="evidence" value="ECO:0007669"/>
    <property type="project" value="TreeGrafter"/>
</dbReference>
<dbReference type="EMBL" id="VFMO01000001">
    <property type="protein sequence ID" value="TQJ15682.1"/>
    <property type="molecule type" value="Genomic_DNA"/>
</dbReference>
<evidence type="ECO:0000259" key="8">
    <source>
        <dbReference type="Pfam" id="PF00933"/>
    </source>
</evidence>
<keyword evidence="10" id="KW-1185">Reference proteome</keyword>
<dbReference type="Pfam" id="PF00933">
    <property type="entry name" value="Glyco_hydro_3"/>
    <property type="match status" value="1"/>
</dbReference>
<evidence type="ECO:0000256" key="6">
    <source>
        <dbReference type="SAM" id="MobiDB-lite"/>
    </source>
</evidence>
<dbReference type="PROSITE" id="PS00775">
    <property type="entry name" value="GLYCOSYL_HYDROL_F3"/>
    <property type="match status" value="1"/>
</dbReference>
<feature type="region of interest" description="Disordered" evidence="6">
    <location>
        <begin position="19"/>
        <end position="69"/>
    </location>
</feature>
<accession>A0A542EK06</accession>
<dbReference type="InterPro" id="IPR050226">
    <property type="entry name" value="NagZ_Beta-hexosaminidase"/>
</dbReference>
<comment type="similarity">
    <text evidence="2">Belongs to the glycosyl hydrolase 3 family.</text>
</comment>
<sequence length="415" mass="42767">MIRTVSVLTVSALALSACSGDPGGPSAGTTSPGTAAVTPTTSLSSGTSSVEPTPKPSSTTSPGASCVDGLLRSMSPAQRAGQLVMVGLDASMSAESLDTMIKDHHIGNMFFIGGWRTTSRVKSTSDHVQAQANSSSPKSVGFLIAADQEGGQVQQLKGDGFSALPSALRQGTMSSADRAAVARTIVRELKAVGVNVDLAPVADTVPPANPRSNEPIGRWGRQYGNNPAKAGSAVAEVVRTMQAGGLQSTLKHFPGLGRITGNTDFTADGIVDDQTSADDEYLRPFRDGIAAGAPFVMVSSAYYSRMDAENQAIYSPKIIDGVLRRQLGFGGVVMSDDLNAVAVRDLPAGERVVKMVRAGGDVALTGLASAAPLMARALTAEAAKDPVFRAKLNASVKRVLMAKTAMGLTSCSGRE</sequence>
<feature type="signal peptide" evidence="7">
    <location>
        <begin position="1"/>
        <end position="19"/>
    </location>
</feature>
<dbReference type="GO" id="GO:0005975">
    <property type="term" value="P:carbohydrate metabolic process"/>
    <property type="evidence" value="ECO:0007669"/>
    <property type="project" value="InterPro"/>
</dbReference>
<evidence type="ECO:0000256" key="1">
    <source>
        <dbReference type="ARBA" id="ARBA00001231"/>
    </source>
</evidence>
<evidence type="ECO:0000256" key="3">
    <source>
        <dbReference type="ARBA" id="ARBA00012663"/>
    </source>
</evidence>
<comment type="catalytic activity">
    <reaction evidence="1">
        <text>Hydrolysis of terminal non-reducing N-acetyl-D-hexosamine residues in N-acetyl-beta-D-hexosaminides.</text>
        <dbReference type="EC" id="3.2.1.52"/>
    </reaction>
</comment>
<evidence type="ECO:0000256" key="2">
    <source>
        <dbReference type="ARBA" id="ARBA00005336"/>
    </source>
</evidence>
<dbReference type="EC" id="3.2.1.52" evidence="3"/>
<organism evidence="9 10">
    <name type="scientific">Yimella lutea</name>
    <dbReference type="NCBI Taxonomy" id="587872"/>
    <lineage>
        <taxon>Bacteria</taxon>
        <taxon>Bacillati</taxon>
        <taxon>Actinomycetota</taxon>
        <taxon>Actinomycetes</taxon>
        <taxon>Micrococcales</taxon>
        <taxon>Dermacoccaceae</taxon>
        <taxon>Yimella</taxon>
    </lineage>
</organism>
<dbReference type="OrthoDB" id="9805821at2"/>
<evidence type="ECO:0000256" key="7">
    <source>
        <dbReference type="SAM" id="SignalP"/>
    </source>
</evidence>
<keyword evidence="4" id="KW-0378">Hydrolase</keyword>
<keyword evidence="5" id="KW-0326">Glycosidase</keyword>